<name>A0ABS3JDV3_9BACT</name>
<dbReference type="SUPFAM" id="SSF51110">
    <property type="entry name" value="alpha-D-mannose-specific plant lectins"/>
    <property type="match status" value="1"/>
</dbReference>
<dbReference type="EMBL" id="JAFMYW010000002">
    <property type="protein sequence ID" value="MBO0948177.1"/>
    <property type="molecule type" value="Genomic_DNA"/>
</dbReference>
<accession>A0ABS3JDV3</accession>
<dbReference type="Proteomes" id="UP000664628">
    <property type="component" value="Unassembled WGS sequence"/>
</dbReference>
<reference evidence="1 2" key="1">
    <citation type="submission" date="2021-03" db="EMBL/GenBank/DDBJ databases">
        <title>Fibrella sp. HMF5405 genome sequencing and assembly.</title>
        <authorList>
            <person name="Kang H."/>
            <person name="Kim H."/>
            <person name="Bae S."/>
            <person name="Joh K."/>
        </authorList>
    </citation>
    <scope>NUCLEOTIDE SEQUENCE [LARGE SCALE GENOMIC DNA]</scope>
    <source>
        <strain evidence="1 2">HMF5405</strain>
    </source>
</reference>
<evidence type="ECO:0000313" key="2">
    <source>
        <dbReference type="Proteomes" id="UP000664628"/>
    </source>
</evidence>
<dbReference type="InterPro" id="IPR036426">
    <property type="entry name" value="Bulb-type_lectin_dom_sf"/>
</dbReference>
<sequence length="122" mass="13735">METLTTEILIDNPQTTAKQVWSVPFSGSAKELISQSHGNLVVRGTNDKVFWASNVSAPYGRLFMLNPSGKIQILMAHRGYFIGNEVRKRVTDLFSRRIDLVRQELNNIGFLVSTLKVSLPEE</sequence>
<gene>
    <name evidence="1" type="ORF">J2I46_06255</name>
</gene>
<keyword evidence="2" id="KW-1185">Reference proteome</keyword>
<organism evidence="1 2">
    <name type="scientific">Fibrella forsythiae</name>
    <dbReference type="NCBI Taxonomy" id="2817061"/>
    <lineage>
        <taxon>Bacteria</taxon>
        <taxon>Pseudomonadati</taxon>
        <taxon>Bacteroidota</taxon>
        <taxon>Cytophagia</taxon>
        <taxon>Cytophagales</taxon>
        <taxon>Spirosomataceae</taxon>
        <taxon>Fibrella</taxon>
    </lineage>
</organism>
<dbReference type="RefSeq" id="WP_207328143.1">
    <property type="nucleotide sequence ID" value="NZ_JAFMYW010000002.1"/>
</dbReference>
<evidence type="ECO:0000313" key="1">
    <source>
        <dbReference type="EMBL" id="MBO0948177.1"/>
    </source>
</evidence>
<dbReference type="Gene3D" id="2.90.10.10">
    <property type="entry name" value="Bulb-type lectin domain"/>
    <property type="match status" value="1"/>
</dbReference>
<protein>
    <recommendedName>
        <fullName evidence="3">Bulb-type lectin domain-containing protein</fullName>
    </recommendedName>
</protein>
<proteinExistence type="predicted"/>
<evidence type="ECO:0008006" key="3">
    <source>
        <dbReference type="Google" id="ProtNLM"/>
    </source>
</evidence>
<comment type="caution">
    <text evidence="1">The sequence shown here is derived from an EMBL/GenBank/DDBJ whole genome shotgun (WGS) entry which is preliminary data.</text>
</comment>